<dbReference type="GO" id="GO:0043041">
    <property type="term" value="P:amino acid activation for nonribosomal peptide biosynthetic process"/>
    <property type="evidence" value="ECO:0007669"/>
    <property type="project" value="TreeGrafter"/>
</dbReference>
<dbReference type="Pfam" id="PF00501">
    <property type="entry name" value="AMP-binding"/>
    <property type="match status" value="1"/>
</dbReference>
<dbReference type="FunFam" id="3.40.50.980:FF:000001">
    <property type="entry name" value="Non-ribosomal peptide synthetase"/>
    <property type="match status" value="1"/>
</dbReference>
<dbReference type="GO" id="GO:0031177">
    <property type="term" value="F:phosphopantetheine binding"/>
    <property type="evidence" value="ECO:0007669"/>
    <property type="project" value="TreeGrafter"/>
</dbReference>
<proteinExistence type="predicted"/>
<feature type="non-terminal residue" evidence="3">
    <location>
        <position position="590"/>
    </location>
</feature>
<dbReference type="RefSeq" id="WP_182688937.1">
    <property type="nucleotide sequence ID" value="NZ_JACHTF010000037.1"/>
</dbReference>
<feature type="non-terminal residue" evidence="3">
    <location>
        <position position="1"/>
    </location>
</feature>
<dbReference type="SUPFAM" id="SSF52777">
    <property type="entry name" value="CoA-dependent acyltransferases"/>
    <property type="match status" value="1"/>
</dbReference>
<dbReference type="PANTHER" id="PTHR45527:SF1">
    <property type="entry name" value="FATTY ACID SYNTHASE"/>
    <property type="match status" value="1"/>
</dbReference>
<dbReference type="Proteomes" id="UP000523196">
    <property type="component" value="Unassembled WGS sequence"/>
</dbReference>
<dbReference type="InterPro" id="IPR000873">
    <property type="entry name" value="AMP-dep_synth/lig_dom"/>
</dbReference>
<gene>
    <name evidence="3" type="ORF">H4F98_16580</name>
</gene>
<keyword evidence="4" id="KW-1185">Reference proteome</keyword>
<dbReference type="GO" id="GO:0005737">
    <property type="term" value="C:cytoplasm"/>
    <property type="evidence" value="ECO:0007669"/>
    <property type="project" value="TreeGrafter"/>
</dbReference>
<accession>A0A7W3TPQ2</accession>
<dbReference type="EMBL" id="JACHTF010000037">
    <property type="protein sequence ID" value="MBB1062187.1"/>
    <property type="molecule type" value="Genomic_DNA"/>
</dbReference>
<dbReference type="PANTHER" id="PTHR45527">
    <property type="entry name" value="NONRIBOSOMAL PEPTIDE SYNTHETASE"/>
    <property type="match status" value="1"/>
</dbReference>
<dbReference type="GO" id="GO:0003824">
    <property type="term" value="F:catalytic activity"/>
    <property type="evidence" value="ECO:0007669"/>
    <property type="project" value="InterPro"/>
</dbReference>
<sequence length="590" mass="63935">EFQQGNEHGYLSLPEIQRQSGVAPGTALFDSILAFENYPLDAADEVSAMEGDARIRLESPGNDEQTSYRLSISVSVGETLQARMGYRREHFRGDMIERLQAHLARVLEQLPAAATAADIEFLSESERQLPTHAEIGARASAACAHQLFEAHAARSPGTPALWTREGVLAYGELDRRANQVAHALRQAGVRTGDVVGLCMQRSSWLSVSLLGILKAGAAYLPLDPAYPEERLRDMVDDAGLAHAILDPASLAAFPWLDAIRRLPADPAELQVALEGHAATALDPGMLGLAPDSLAYMVYTSGSTGRPKGVLLEHRGLVNLADNQQRLYGTTPESRVLGFASLSFDAAAWEWLMAFSSGACLYLADEEDRHSVDRLSALMVEQAVTHATLPPALLAHMPLERDYALQALILAGEACDERLAWRWARRYRTHNAYGPSENTVCATSTPIEPGRAIVLGEALHGVEVHLLDAAGRVVPVGIPGELHLGGIGLARGYHRRPDLTAERFIECARRPGTRLYRTGDLACRRPDGGLLFLGRLDAQVKIRGFRVEPGEIEQVLASRPGVRQALVVAHRSDEAPTRLVAYVAVDGGPGD</sequence>
<dbReference type="FunFam" id="3.40.50.12780:FF:000012">
    <property type="entry name" value="Non-ribosomal peptide synthetase"/>
    <property type="match status" value="1"/>
</dbReference>
<dbReference type="Gene3D" id="3.30.559.30">
    <property type="entry name" value="Nonribosomal peptide synthetase, condensation domain"/>
    <property type="match status" value="1"/>
</dbReference>
<evidence type="ECO:0000313" key="4">
    <source>
        <dbReference type="Proteomes" id="UP000523196"/>
    </source>
</evidence>
<dbReference type="Gene3D" id="3.40.50.980">
    <property type="match status" value="2"/>
</dbReference>
<dbReference type="InterPro" id="IPR020845">
    <property type="entry name" value="AMP-binding_CS"/>
</dbReference>
<dbReference type="InterPro" id="IPR001242">
    <property type="entry name" value="Condensation_dom"/>
</dbReference>
<dbReference type="SUPFAM" id="SSF56801">
    <property type="entry name" value="Acetyl-CoA synthetase-like"/>
    <property type="match status" value="1"/>
</dbReference>
<reference evidence="3 4" key="1">
    <citation type="submission" date="2020-08" db="EMBL/GenBank/DDBJ databases">
        <authorList>
            <person name="Xu S."/>
            <person name="Li A."/>
        </authorList>
    </citation>
    <scope>NUCLEOTIDE SEQUENCE [LARGE SCALE GENOMIC DNA]</scope>
    <source>
        <strain evidence="3 4">119BY6-57</strain>
    </source>
</reference>
<dbReference type="PROSITE" id="PS00455">
    <property type="entry name" value="AMP_BINDING"/>
    <property type="match status" value="1"/>
</dbReference>
<organism evidence="3 4">
    <name type="scientific">Marilutibacter spongiae</name>
    <dbReference type="NCBI Taxonomy" id="2025720"/>
    <lineage>
        <taxon>Bacteria</taxon>
        <taxon>Pseudomonadati</taxon>
        <taxon>Pseudomonadota</taxon>
        <taxon>Gammaproteobacteria</taxon>
        <taxon>Lysobacterales</taxon>
        <taxon>Lysobacteraceae</taxon>
        <taxon>Marilutibacter</taxon>
    </lineage>
</organism>
<dbReference type="Gene3D" id="3.30.559.10">
    <property type="entry name" value="Chloramphenicol acetyltransferase-like domain"/>
    <property type="match status" value="1"/>
</dbReference>
<dbReference type="Gene3D" id="3.30.300.30">
    <property type="match status" value="1"/>
</dbReference>
<protein>
    <submittedName>
        <fullName evidence="3">Amino acid adenylation domain-containing protein</fullName>
    </submittedName>
</protein>
<evidence type="ECO:0000259" key="2">
    <source>
        <dbReference type="Pfam" id="PF00668"/>
    </source>
</evidence>
<name>A0A7W3TPQ2_9GAMM</name>
<evidence type="ECO:0000313" key="3">
    <source>
        <dbReference type="EMBL" id="MBB1062187.1"/>
    </source>
</evidence>
<dbReference type="NCBIfam" id="TIGR01733">
    <property type="entry name" value="AA-adenyl-dom"/>
    <property type="match status" value="1"/>
</dbReference>
<comment type="caution">
    <text evidence="3">The sequence shown here is derived from an EMBL/GenBank/DDBJ whole genome shotgun (WGS) entry which is preliminary data.</text>
</comment>
<dbReference type="Gene3D" id="2.30.38.10">
    <property type="entry name" value="Luciferase, Domain 3"/>
    <property type="match status" value="1"/>
</dbReference>
<dbReference type="Pfam" id="PF00668">
    <property type="entry name" value="Condensation"/>
    <property type="match status" value="1"/>
</dbReference>
<evidence type="ECO:0000259" key="1">
    <source>
        <dbReference type="Pfam" id="PF00501"/>
    </source>
</evidence>
<feature type="domain" description="AMP-dependent synthetase/ligase" evidence="1">
    <location>
        <begin position="148"/>
        <end position="493"/>
    </location>
</feature>
<dbReference type="InterPro" id="IPR010071">
    <property type="entry name" value="AA_adenyl_dom"/>
</dbReference>
<dbReference type="InterPro" id="IPR023213">
    <property type="entry name" value="CAT-like_dom_sf"/>
</dbReference>
<dbReference type="CDD" id="cd05930">
    <property type="entry name" value="A_NRPS"/>
    <property type="match status" value="1"/>
</dbReference>
<feature type="domain" description="Condensation" evidence="2">
    <location>
        <begin position="4"/>
        <end position="126"/>
    </location>
</feature>
<dbReference type="InterPro" id="IPR045851">
    <property type="entry name" value="AMP-bd_C_sf"/>
</dbReference>
<dbReference type="AlphaFoldDB" id="A0A7W3TPQ2"/>
<dbReference type="GO" id="GO:0044550">
    <property type="term" value="P:secondary metabolite biosynthetic process"/>
    <property type="evidence" value="ECO:0007669"/>
    <property type="project" value="TreeGrafter"/>
</dbReference>